<comment type="caution">
    <text evidence="2">The sequence shown here is derived from an EMBL/GenBank/DDBJ whole genome shotgun (WGS) entry which is preliminary data.</text>
</comment>
<evidence type="ECO:0000313" key="3">
    <source>
        <dbReference type="Proteomes" id="UP001290455"/>
    </source>
</evidence>
<sequence length="171" mass="19586">MKRLVGLFFLLWCGWVGGVEAHPGNTDASGGHTCRTNCEEWGLNDGEYHYHDGYSDYDSGGTYDEGYATGFDYAYSYTSTCEKDYEWWWEGSQEFGNGYEEGIADGHEEGLEVCIEDSEDAGYQEGYDDYQYDEEYDSEPPYGDYLEEVYKQAYVKGWEAAEQDDPMIITL</sequence>
<evidence type="ECO:0000256" key="1">
    <source>
        <dbReference type="SAM" id="SignalP"/>
    </source>
</evidence>
<proteinExistence type="predicted"/>
<feature type="chain" id="PRO_5046236796" evidence="1">
    <location>
        <begin position="22"/>
        <end position="171"/>
    </location>
</feature>
<name>A0ABU5IZV4_9BACI</name>
<organism evidence="2 3">
    <name type="scientific">Robertmurraya mangrovi</name>
    <dbReference type="NCBI Taxonomy" id="3098077"/>
    <lineage>
        <taxon>Bacteria</taxon>
        <taxon>Bacillati</taxon>
        <taxon>Bacillota</taxon>
        <taxon>Bacilli</taxon>
        <taxon>Bacillales</taxon>
        <taxon>Bacillaceae</taxon>
        <taxon>Robertmurraya</taxon>
    </lineage>
</organism>
<evidence type="ECO:0000313" key="2">
    <source>
        <dbReference type="EMBL" id="MDZ5472700.1"/>
    </source>
</evidence>
<keyword evidence="3" id="KW-1185">Reference proteome</keyword>
<dbReference type="EMBL" id="JAXOFX010000008">
    <property type="protein sequence ID" value="MDZ5472700.1"/>
    <property type="molecule type" value="Genomic_DNA"/>
</dbReference>
<keyword evidence="1" id="KW-0732">Signal</keyword>
<dbReference type="RefSeq" id="WP_322447003.1">
    <property type="nucleotide sequence ID" value="NZ_JAXOFX010000008.1"/>
</dbReference>
<reference evidence="2 3" key="1">
    <citation type="submission" date="2023-11" db="EMBL/GenBank/DDBJ databases">
        <title>Bacillus jintuensis, isolated from a mudflat on the Beibu Gulf coast.</title>
        <authorList>
            <person name="Li M."/>
        </authorList>
    </citation>
    <scope>NUCLEOTIDE SEQUENCE [LARGE SCALE GENOMIC DNA]</scope>
    <source>
        <strain evidence="2 3">31A1R</strain>
    </source>
</reference>
<gene>
    <name evidence="2" type="ORF">SM124_13255</name>
</gene>
<dbReference type="NCBIfam" id="NF033223">
    <property type="entry name" value="YHYH_alt"/>
    <property type="match status" value="1"/>
</dbReference>
<protein>
    <submittedName>
        <fullName evidence="2">YHYH domain-containing protein</fullName>
    </submittedName>
</protein>
<dbReference type="InterPro" id="IPR047773">
    <property type="entry name" value="YHYH_dom_bact"/>
</dbReference>
<accession>A0ABU5IZV4</accession>
<feature type="signal peptide" evidence="1">
    <location>
        <begin position="1"/>
        <end position="21"/>
    </location>
</feature>
<dbReference type="Proteomes" id="UP001290455">
    <property type="component" value="Unassembled WGS sequence"/>
</dbReference>